<sequence length="52" mass="6237">MINKNESLNVTLNLQTDNKNIKHFICIFVEHITIYLFYFFKKLSLIFIVSDI</sequence>
<keyword evidence="1" id="KW-0472">Membrane</keyword>
<gene>
    <name evidence="2" type="ORF">XIS1_1120049</name>
</gene>
<protein>
    <submittedName>
        <fullName evidence="2">Uncharacterized protein</fullName>
    </submittedName>
</protein>
<evidence type="ECO:0000313" key="3">
    <source>
        <dbReference type="Proteomes" id="UP000196435"/>
    </source>
</evidence>
<dbReference type="EMBL" id="FTLG01000016">
    <property type="protein sequence ID" value="SIP71345.1"/>
    <property type="molecule type" value="Genomic_DNA"/>
</dbReference>
<keyword evidence="1" id="KW-0812">Transmembrane</keyword>
<dbReference type="AlphaFoldDB" id="A0A1N6MR87"/>
<name>A0A1N6MR87_9GAMM</name>
<feature type="transmembrane region" description="Helical" evidence="1">
    <location>
        <begin position="20"/>
        <end position="40"/>
    </location>
</feature>
<accession>A0A1N6MR87</accession>
<organism evidence="2 3">
    <name type="scientific">Xenorhabdus innexi</name>
    <dbReference type="NCBI Taxonomy" id="290109"/>
    <lineage>
        <taxon>Bacteria</taxon>
        <taxon>Pseudomonadati</taxon>
        <taxon>Pseudomonadota</taxon>
        <taxon>Gammaproteobacteria</taxon>
        <taxon>Enterobacterales</taxon>
        <taxon>Morganellaceae</taxon>
        <taxon>Xenorhabdus</taxon>
    </lineage>
</organism>
<dbReference type="Proteomes" id="UP000196435">
    <property type="component" value="Unassembled WGS sequence"/>
</dbReference>
<keyword evidence="1" id="KW-1133">Transmembrane helix</keyword>
<reference evidence="3" key="1">
    <citation type="submission" date="2016-12" db="EMBL/GenBank/DDBJ databases">
        <authorList>
            <person name="Gaudriault S."/>
        </authorList>
    </citation>
    <scope>NUCLEOTIDE SEQUENCE [LARGE SCALE GENOMIC DNA]</scope>
    <source>
        <strain evidence="3">HGB1681 (deposited as PTA-6826 in the American Type Culture Collection)</strain>
    </source>
</reference>
<proteinExistence type="predicted"/>
<evidence type="ECO:0000256" key="1">
    <source>
        <dbReference type="SAM" id="Phobius"/>
    </source>
</evidence>
<evidence type="ECO:0000313" key="2">
    <source>
        <dbReference type="EMBL" id="SIP71345.1"/>
    </source>
</evidence>